<protein>
    <recommendedName>
        <fullName evidence="4">DUF4190 domain-containing protein</fullName>
    </recommendedName>
</protein>
<dbReference type="Proteomes" id="UP000014204">
    <property type="component" value="Unassembled WGS sequence"/>
</dbReference>
<dbReference type="STRING" id="1235794.C811_01641"/>
<feature type="transmembrane region" description="Helical" evidence="1">
    <location>
        <begin position="43"/>
        <end position="71"/>
    </location>
</feature>
<feature type="transmembrane region" description="Helical" evidence="1">
    <location>
        <begin position="83"/>
        <end position="110"/>
    </location>
</feature>
<name>R9KYE0_9ACTN</name>
<accession>R9KYE0</accession>
<keyword evidence="1" id="KW-1133">Transmembrane helix</keyword>
<dbReference type="GeneID" id="82191094"/>
<keyword evidence="1" id="KW-0472">Membrane</keyword>
<evidence type="ECO:0000313" key="2">
    <source>
        <dbReference type="EMBL" id="EOS51221.1"/>
    </source>
</evidence>
<evidence type="ECO:0008006" key="4">
    <source>
        <dbReference type="Google" id="ProtNLM"/>
    </source>
</evidence>
<evidence type="ECO:0000313" key="3">
    <source>
        <dbReference type="Proteomes" id="UP000014204"/>
    </source>
</evidence>
<dbReference type="AlphaFoldDB" id="R9KYE0"/>
<gene>
    <name evidence="2" type="ORF">C811_01641</name>
</gene>
<dbReference type="eggNOG" id="COG3170">
    <property type="taxonomic scope" value="Bacteria"/>
</dbReference>
<comment type="caution">
    <text evidence="2">The sequence shown here is derived from an EMBL/GenBank/DDBJ whole genome shotgun (WGS) entry which is preliminary data.</text>
</comment>
<keyword evidence="1" id="KW-0812">Transmembrane</keyword>
<dbReference type="PATRIC" id="fig|1235794.3.peg.1623"/>
<organism evidence="2 3">
    <name type="scientific">Adlercreutzia caecimuris B7</name>
    <dbReference type="NCBI Taxonomy" id="1235794"/>
    <lineage>
        <taxon>Bacteria</taxon>
        <taxon>Bacillati</taxon>
        <taxon>Actinomycetota</taxon>
        <taxon>Coriobacteriia</taxon>
        <taxon>Eggerthellales</taxon>
        <taxon>Eggerthellaceae</taxon>
        <taxon>Adlercreutzia</taxon>
    </lineage>
</organism>
<keyword evidence="3" id="KW-1185">Reference proteome</keyword>
<evidence type="ECO:0000256" key="1">
    <source>
        <dbReference type="SAM" id="Phobius"/>
    </source>
</evidence>
<dbReference type="EMBL" id="ASSY01000008">
    <property type="protein sequence ID" value="EOS51221.1"/>
    <property type="molecule type" value="Genomic_DNA"/>
</dbReference>
<dbReference type="RefSeq" id="WP_016309838.1">
    <property type="nucleotide sequence ID" value="NZ_KE159646.1"/>
</dbReference>
<proteinExistence type="predicted"/>
<dbReference type="HOGENOM" id="CLU_169491_0_0_11"/>
<sequence>MGNEVVSSEFDASVITRDNGAGGQTTNINVQIPQVQKNGLGTAGFVCALVGLFLCWVPILGWVLWLLGAIMSVVGIFRKPKGLAIAGTVISFIDIIALVVIVGGIASLGASLM</sequence>
<reference evidence="2 3" key="1">
    <citation type="submission" date="2013-04" db="EMBL/GenBank/DDBJ databases">
        <title>The Genome Sequence of Enterorhabdus caecimuris B7.</title>
        <authorList>
            <consortium name="The Broad Institute Genomics Platform"/>
            <consortium name="The Broad Institute Genome Sequencing Center for Infectious Disease"/>
            <person name="Earl A."/>
            <person name="Xavier R."/>
            <person name="Elson C."/>
            <person name="Duck W."/>
            <person name="Walker B."/>
            <person name="Young S."/>
            <person name="Zeng Q."/>
            <person name="Gargeya S."/>
            <person name="Fitzgerald M."/>
            <person name="Haas B."/>
            <person name="Abouelleil A."/>
            <person name="Allen A.W."/>
            <person name="Alvarado L."/>
            <person name="Arachchi H.M."/>
            <person name="Berlin A.M."/>
            <person name="Chapman S.B."/>
            <person name="Gainer-Dewar J."/>
            <person name="Goldberg J."/>
            <person name="Griggs A."/>
            <person name="Gujja S."/>
            <person name="Hansen M."/>
            <person name="Howarth C."/>
            <person name="Imamovic A."/>
            <person name="Ireland A."/>
            <person name="Larimer J."/>
            <person name="McCowan C."/>
            <person name="Murphy C."/>
            <person name="Pearson M."/>
            <person name="Poon T.W."/>
            <person name="Priest M."/>
            <person name="Roberts A."/>
            <person name="Saif S."/>
            <person name="Shea T."/>
            <person name="Sisk P."/>
            <person name="Sykes S."/>
            <person name="Wortman J."/>
            <person name="Nusbaum C."/>
            <person name="Birren B."/>
        </authorList>
    </citation>
    <scope>NUCLEOTIDE SEQUENCE [LARGE SCALE GENOMIC DNA]</scope>
    <source>
        <strain evidence="2 3">B7</strain>
    </source>
</reference>